<feature type="transmembrane region" description="Helical" evidence="2">
    <location>
        <begin position="211"/>
        <end position="234"/>
    </location>
</feature>
<feature type="transmembrane region" description="Helical" evidence="2">
    <location>
        <begin position="353"/>
        <end position="376"/>
    </location>
</feature>
<feature type="transmembrane region" description="Helical" evidence="2">
    <location>
        <begin position="159"/>
        <end position="178"/>
    </location>
</feature>
<gene>
    <name evidence="3" type="ORF">SAMN05444351_3469</name>
</gene>
<keyword evidence="4" id="KW-1185">Reference proteome</keyword>
<feature type="region of interest" description="Disordered" evidence="1">
    <location>
        <begin position="1"/>
        <end position="31"/>
    </location>
</feature>
<proteinExistence type="predicted"/>
<feature type="transmembrane region" description="Helical" evidence="2">
    <location>
        <begin position="133"/>
        <end position="152"/>
    </location>
</feature>
<feature type="transmembrane region" description="Helical" evidence="2">
    <location>
        <begin position="318"/>
        <end position="341"/>
    </location>
</feature>
<feature type="transmembrane region" description="Helical" evidence="2">
    <location>
        <begin position="255"/>
        <end position="274"/>
    </location>
</feature>
<feature type="transmembrane region" description="Helical" evidence="2">
    <location>
        <begin position="38"/>
        <end position="60"/>
    </location>
</feature>
<name>A0A1M5NA53_9ACTN</name>
<feature type="transmembrane region" description="Helical" evidence="2">
    <location>
        <begin position="764"/>
        <end position="787"/>
    </location>
</feature>
<protein>
    <recommendedName>
        <fullName evidence="5">Membrane protein YfhO</fullName>
    </recommendedName>
</protein>
<sequence length="793" mass="82301">MNADTGSRAAVLDRETPPVPDRTPGEARAPRGSRAGTWVLALAAYLVAQGLQLLLVRHWAPRFFWFDDSQAQFGPMTWWLGQNLEGGRPPLMDPDLGMGGNVVADMQYGALDPLHWLVQAVVGRSGDFLAISWAYGAGMILVLGAGAVVVLLQYGVRPALAVAGAVGIGSSGFLVWYGSSWWPLLWATACLPWLWAGLRSRSAVGVLGTGLATWALLTSGNPYAFPFAGLVIVGQLVEYRREYGSWKAALINARALSRVAAAVGGLVVALPTFVSTLQLSEVMGRQGADPLIGNAGFGVPNLADVLLGGTTLLGQTNAWTGTIGLVPAMATMLVALPAAALVDWRAAWHRPGVLTAGLVWAAAVVATQLPTTVSVFRYPVRYLVYVEVFLPLLVLIALAAAPVLTRRRIALAGGIAAAQAALAFSRAPVLVKWHALAFVVALVALAALVVVLRGSTAATTSAATAGRSTEGRAGARPAVPALAGVVLVLAVACGFPLGEQMMVTVQERDDVIKGNPDSNGAPLRALDPGRDVGTTVADFRAASVAPDEQLTVVTWRFDGDRGWSDGVVNGSGNVIAGLRPGYASLAVWQAALNDHWCRSVWGATCSEPAELLAPAGDTGLTWLDLMSSDVVLLSAEAPQEVVDHFAQGGWRQVAANETWLRYQRADGLPGRVTAVTGDVAVSEEGWTSTLARVDAPMDTYVVSTGDAGGTLATRIPYYPGMTATLDGEELPVTTVEGAALAVDLPAGIDGGRLELAYAPAGAGAVVPAALAGSALIVLAAAGAVVAGRRGARR</sequence>
<keyword evidence="2" id="KW-0472">Membrane</keyword>
<feature type="transmembrane region" description="Helical" evidence="2">
    <location>
        <begin position="382"/>
        <end position="404"/>
    </location>
</feature>
<keyword evidence="2" id="KW-0812">Transmembrane</keyword>
<accession>A0A1M5NA53</accession>
<evidence type="ECO:0008006" key="5">
    <source>
        <dbReference type="Google" id="ProtNLM"/>
    </source>
</evidence>
<organism evidence="3 4">
    <name type="scientific">Geodermatophilus nigrescens</name>
    <dbReference type="NCBI Taxonomy" id="1070870"/>
    <lineage>
        <taxon>Bacteria</taxon>
        <taxon>Bacillati</taxon>
        <taxon>Actinomycetota</taxon>
        <taxon>Actinomycetes</taxon>
        <taxon>Geodermatophilales</taxon>
        <taxon>Geodermatophilaceae</taxon>
        <taxon>Geodermatophilus</taxon>
    </lineage>
</organism>
<reference evidence="3 4" key="1">
    <citation type="submission" date="2016-11" db="EMBL/GenBank/DDBJ databases">
        <authorList>
            <person name="Jaros S."/>
            <person name="Januszkiewicz K."/>
            <person name="Wedrychowicz H."/>
        </authorList>
    </citation>
    <scope>NUCLEOTIDE SEQUENCE [LARGE SCALE GENOMIC DNA]</scope>
    <source>
        <strain evidence="3 4">DSM 45408</strain>
    </source>
</reference>
<feature type="transmembrane region" description="Helical" evidence="2">
    <location>
        <begin position="473"/>
        <end position="497"/>
    </location>
</feature>
<dbReference type="STRING" id="1070870.SAMN05444351_3469"/>
<evidence type="ECO:0000313" key="3">
    <source>
        <dbReference type="EMBL" id="SHG86400.1"/>
    </source>
</evidence>
<dbReference type="AlphaFoldDB" id="A0A1M5NA53"/>
<evidence type="ECO:0000256" key="2">
    <source>
        <dbReference type="SAM" id="Phobius"/>
    </source>
</evidence>
<keyword evidence="2" id="KW-1133">Transmembrane helix</keyword>
<evidence type="ECO:0000256" key="1">
    <source>
        <dbReference type="SAM" id="MobiDB-lite"/>
    </source>
</evidence>
<feature type="transmembrane region" description="Helical" evidence="2">
    <location>
        <begin position="433"/>
        <end position="452"/>
    </location>
</feature>
<evidence type="ECO:0000313" key="4">
    <source>
        <dbReference type="Proteomes" id="UP000184471"/>
    </source>
</evidence>
<dbReference type="Proteomes" id="UP000184471">
    <property type="component" value="Unassembled WGS sequence"/>
</dbReference>
<dbReference type="RefSeq" id="WP_073421526.1">
    <property type="nucleotide sequence ID" value="NZ_FQVX01000003.1"/>
</dbReference>
<dbReference type="EMBL" id="FQVX01000003">
    <property type="protein sequence ID" value="SHG86400.1"/>
    <property type="molecule type" value="Genomic_DNA"/>
</dbReference>